<reference evidence="2 3" key="1">
    <citation type="submission" date="2016-06" db="EMBL/GenBank/DDBJ databases">
        <authorList>
            <person name="Kjaerup R.B."/>
            <person name="Dalgaard T.S."/>
            <person name="Juul-Madsen H.R."/>
        </authorList>
    </citation>
    <scope>NUCLEOTIDE SEQUENCE [LARGE SCALE GENOMIC DNA]</scope>
</reference>
<accession>A0A1X7RYT3</accession>
<sequence length="67" mass="6984">MQFTNFLVAALAGLLFHATQVHAGGCPAPGVCKGNPKIGCVCHWGDPEDGGDIQGSCSRRGNWCKTP</sequence>
<name>A0A1X7RYT3_ZYMT9</name>
<dbReference type="AlphaFoldDB" id="A0A1X7RYT3"/>
<evidence type="ECO:0000313" key="2">
    <source>
        <dbReference type="EMBL" id="SMQ52545.1"/>
    </source>
</evidence>
<proteinExistence type="predicted"/>
<dbReference type="EMBL" id="LT853698">
    <property type="protein sequence ID" value="SMQ52545.1"/>
    <property type="molecule type" value="Genomic_DNA"/>
</dbReference>
<organism evidence="2 3">
    <name type="scientific">Zymoseptoria tritici (strain ST99CH_3D7)</name>
    <dbReference type="NCBI Taxonomy" id="1276538"/>
    <lineage>
        <taxon>Eukaryota</taxon>
        <taxon>Fungi</taxon>
        <taxon>Dikarya</taxon>
        <taxon>Ascomycota</taxon>
        <taxon>Pezizomycotina</taxon>
        <taxon>Dothideomycetes</taxon>
        <taxon>Dothideomycetidae</taxon>
        <taxon>Mycosphaerellales</taxon>
        <taxon>Mycosphaerellaceae</taxon>
        <taxon>Zymoseptoria</taxon>
    </lineage>
</organism>
<keyword evidence="3" id="KW-1185">Reference proteome</keyword>
<feature type="signal peptide" evidence="1">
    <location>
        <begin position="1"/>
        <end position="23"/>
    </location>
</feature>
<evidence type="ECO:0000256" key="1">
    <source>
        <dbReference type="SAM" id="SignalP"/>
    </source>
</evidence>
<feature type="chain" id="PRO_5012553038" description="CBM1 domain-containing protein" evidence="1">
    <location>
        <begin position="24"/>
        <end position="67"/>
    </location>
</feature>
<protein>
    <recommendedName>
        <fullName evidence="4">CBM1 domain-containing protein</fullName>
    </recommendedName>
</protein>
<evidence type="ECO:0000313" key="3">
    <source>
        <dbReference type="Proteomes" id="UP000215127"/>
    </source>
</evidence>
<evidence type="ECO:0008006" key="4">
    <source>
        <dbReference type="Google" id="ProtNLM"/>
    </source>
</evidence>
<gene>
    <name evidence="2" type="ORF">ZT3D7_G7698</name>
</gene>
<dbReference type="Proteomes" id="UP000215127">
    <property type="component" value="Chromosome 7"/>
</dbReference>
<keyword evidence="1" id="KW-0732">Signal</keyword>